<dbReference type="PANTHER" id="PTHR36183">
    <property type="entry name" value="BETA-GLUCURONIDASE"/>
    <property type="match status" value="1"/>
</dbReference>
<dbReference type="InterPro" id="IPR052974">
    <property type="entry name" value="GH79_Enzymes"/>
</dbReference>
<keyword evidence="1" id="KW-0732">Signal</keyword>
<feature type="domain" description="Beta-glucuronidase C-terminal" evidence="2">
    <location>
        <begin position="412"/>
        <end position="511"/>
    </location>
</feature>
<dbReference type="Gene3D" id="2.60.40.1180">
    <property type="entry name" value="Golgi alpha-mannosidase II"/>
    <property type="match status" value="1"/>
</dbReference>
<dbReference type="Proteomes" id="UP000616885">
    <property type="component" value="Unassembled WGS sequence"/>
</dbReference>
<gene>
    <name evidence="3" type="ORF">IM811_011675</name>
</gene>
<proteinExistence type="predicted"/>
<evidence type="ECO:0000313" key="4">
    <source>
        <dbReference type="Proteomes" id="UP000616885"/>
    </source>
</evidence>
<name>A0A8H7NBU1_BIOOC</name>
<dbReference type="InterPro" id="IPR031728">
    <property type="entry name" value="GlcAase_C"/>
</dbReference>
<feature type="signal peptide" evidence="1">
    <location>
        <begin position="1"/>
        <end position="18"/>
    </location>
</feature>
<dbReference type="Gene3D" id="3.20.20.80">
    <property type="entry name" value="Glycosidases"/>
    <property type="match status" value="1"/>
</dbReference>
<dbReference type="PANTHER" id="PTHR36183:SF2">
    <property type="entry name" value="BETA-GLUCURONIDASE C-TERMINAL DOMAIN-CONTAINING PROTEIN"/>
    <property type="match status" value="1"/>
</dbReference>
<dbReference type="AlphaFoldDB" id="A0A8H7NBU1"/>
<dbReference type="InterPro" id="IPR017853">
    <property type="entry name" value="GH"/>
</dbReference>
<evidence type="ECO:0000256" key="1">
    <source>
        <dbReference type="SAM" id="SignalP"/>
    </source>
</evidence>
<accession>A0A8H7NBU1</accession>
<protein>
    <recommendedName>
        <fullName evidence="2">Beta-glucuronidase C-terminal domain-containing protein</fullName>
    </recommendedName>
</protein>
<organism evidence="3 4">
    <name type="scientific">Bionectria ochroleuca</name>
    <name type="common">Gliocladium roseum</name>
    <dbReference type="NCBI Taxonomy" id="29856"/>
    <lineage>
        <taxon>Eukaryota</taxon>
        <taxon>Fungi</taxon>
        <taxon>Dikarya</taxon>
        <taxon>Ascomycota</taxon>
        <taxon>Pezizomycotina</taxon>
        <taxon>Sordariomycetes</taxon>
        <taxon>Hypocreomycetidae</taxon>
        <taxon>Hypocreales</taxon>
        <taxon>Bionectriaceae</taxon>
        <taxon>Clonostachys</taxon>
    </lineage>
</organism>
<evidence type="ECO:0000313" key="3">
    <source>
        <dbReference type="EMBL" id="KAF9752917.1"/>
    </source>
</evidence>
<dbReference type="SUPFAM" id="SSF51445">
    <property type="entry name" value="(Trans)glycosidases"/>
    <property type="match status" value="1"/>
</dbReference>
<evidence type="ECO:0000259" key="2">
    <source>
        <dbReference type="Pfam" id="PF16862"/>
    </source>
</evidence>
<dbReference type="Pfam" id="PF16862">
    <property type="entry name" value="Glyco_hydro_79C"/>
    <property type="match status" value="1"/>
</dbReference>
<reference evidence="3" key="1">
    <citation type="submission" date="2020-10" db="EMBL/GenBank/DDBJ databases">
        <title>High-Quality Genome Resource of Clonostachys rosea strain S41 by Oxford Nanopore Long-Read Sequencing.</title>
        <authorList>
            <person name="Wang H."/>
        </authorList>
    </citation>
    <scope>NUCLEOTIDE SEQUENCE</scope>
    <source>
        <strain evidence="3">S41</strain>
    </source>
</reference>
<sequence length="523" mass="57343">MSCLSVLLAWQAVATVAASVDGVSRILVPPTAPDHASIEHYPSFSSFSIEPAFWIEFAGSLDEPNELFLKLIGQLTDRGAEPIIRPGGIAMDSLIFDPEGGDLVRTMGPKGEIYRTTVGPAYFESWSNFPEGVTFVSTLNLGNNSLDIARDLAVASVKYQNDKISYFEVGNEPNHYPESRWNYEAARYVAQWKNWTAEIDEAIDRGPQQWWASSATTDETKLNVRPVDIIPLGVDDEDQVGQFSLHSYVYNTCSPEGAAVATIENLLNHTQITTFADDQVKPSAQAALAHGKPWVMGEFNSVACSGKPNVTDTFTNSLWIIDTQLTYAVLNASSVNLHQGGTLVLQSGSQTNTPGFSSYSFVYPRDSEKWGPARAQPGYGGLLFLSEVFSIPKTRILPLEAPKGVDPDRFSAYAAYHEDKLSKLVLINMQPYYGNSTEDSSVNVKIPLCGPSKHSRPHLKRLTAPTIYEKDSGNVLLAGQSFRHGDAEGEVEIEEIPRNGVVTLRGSEAVLVFFDKDTVYGLE</sequence>
<dbReference type="EMBL" id="JADCTT010000004">
    <property type="protein sequence ID" value="KAF9752917.1"/>
    <property type="molecule type" value="Genomic_DNA"/>
</dbReference>
<comment type="caution">
    <text evidence="3">The sequence shown here is derived from an EMBL/GenBank/DDBJ whole genome shotgun (WGS) entry which is preliminary data.</text>
</comment>
<feature type="chain" id="PRO_5034635063" description="Beta-glucuronidase C-terminal domain-containing protein" evidence="1">
    <location>
        <begin position="19"/>
        <end position="523"/>
    </location>
</feature>
<dbReference type="InterPro" id="IPR013780">
    <property type="entry name" value="Glyco_hydro_b"/>
</dbReference>